<reference evidence="1" key="1">
    <citation type="submission" date="2020-01" db="EMBL/GenBank/DDBJ databases">
        <authorList>
            <person name="Seo Y.L."/>
        </authorList>
    </citation>
    <scope>NUCLEOTIDE SEQUENCE</scope>
    <source>
        <strain evidence="1">R11</strain>
    </source>
</reference>
<dbReference type="Proteomes" id="UP000638732">
    <property type="component" value="Unassembled WGS sequence"/>
</dbReference>
<accession>A0A965ZHI5</accession>
<name>A0A965ZHI5_9SPHI</name>
<proteinExistence type="predicted"/>
<dbReference type="RefSeq" id="WP_166587105.1">
    <property type="nucleotide sequence ID" value="NZ_WWEO01000044.1"/>
</dbReference>
<gene>
    <name evidence="1" type="ORF">GSY63_17320</name>
</gene>
<sequence length="59" mass="6785">MKDHDEQTPQERIVNDTRVILAEMADLQAFYDKSMGSLKQDLVDNGEALKQLKNKDSDF</sequence>
<keyword evidence="2" id="KW-1185">Reference proteome</keyword>
<dbReference type="EMBL" id="WWEO01000044">
    <property type="protein sequence ID" value="NCD71130.1"/>
    <property type="molecule type" value="Genomic_DNA"/>
</dbReference>
<evidence type="ECO:0000313" key="2">
    <source>
        <dbReference type="Proteomes" id="UP000638732"/>
    </source>
</evidence>
<reference evidence="1" key="2">
    <citation type="submission" date="2020-10" db="EMBL/GenBank/DDBJ databases">
        <title>Mucilaginibacter sp. nov., isolated from soil.</title>
        <authorList>
            <person name="Jeon C.O."/>
        </authorList>
    </citation>
    <scope>NUCLEOTIDE SEQUENCE</scope>
    <source>
        <strain evidence="1">R11</strain>
    </source>
</reference>
<protein>
    <submittedName>
        <fullName evidence="1">Uncharacterized protein</fullName>
    </submittedName>
</protein>
<evidence type="ECO:0000313" key="1">
    <source>
        <dbReference type="EMBL" id="NCD71130.1"/>
    </source>
</evidence>
<organism evidence="1 2">
    <name type="scientific">Mucilaginibacter agri</name>
    <dbReference type="NCBI Taxonomy" id="2695265"/>
    <lineage>
        <taxon>Bacteria</taxon>
        <taxon>Pseudomonadati</taxon>
        <taxon>Bacteroidota</taxon>
        <taxon>Sphingobacteriia</taxon>
        <taxon>Sphingobacteriales</taxon>
        <taxon>Sphingobacteriaceae</taxon>
        <taxon>Mucilaginibacter</taxon>
    </lineage>
</organism>
<comment type="caution">
    <text evidence="1">The sequence shown here is derived from an EMBL/GenBank/DDBJ whole genome shotgun (WGS) entry which is preliminary data.</text>
</comment>
<dbReference type="AlphaFoldDB" id="A0A965ZHI5"/>